<evidence type="ECO:0000256" key="3">
    <source>
        <dbReference type="RuleBase" id="RU003616"/>
    </source>
</evidence>
<evidence type="ECO:0000313" key="7">
    <source>
        <dbReference type="Proteomes" id="UP000308652"/>
    </source>
</evidence>
<name>A0A5C3LEF5_9AGAR</name>
<dbReference type="InterPro" id="IPR002068">
    <property type="entry name" value="A-crystallin/Hsp20_dom"/>
</dbReference>
<keyword evidence="7" id="KW-1185">Reference proteome</keyword>
<proteinExistence type="inferred from homology"/>
<gene>
    <name evidence="6" type="ORF">BDQ12DRAFT_694039</name>
</gene>
<feature type="region of interest" description="Disordered" evidence="4">
    <location>
        <begin position="185"/>
        <end position="217"/>
    </location>
</feature>
<dbReference type="Gene3D" id="2.60.40.790">
    <property type="match status" value="1"/>
</dbReference>
<dbReference type="PANTHER" id="PTHR11527">
    <property type="entry name" value="HEAT-SHOCK PROTEIN 20 FAMILY MEMBER"/>
    <property type="match status" value="1"/>
</dbReference>
<dbReference type="AlphaFoldDB" id="A0A5C3LEF5"/>
<dbReference type="Pfam" id="PF00011">
    <property type="entry name" value="HSP20"/>
    <property type="match status" value="1"/>
</dbReference>
<sequence length="217" mass="23595">MTSRHEQPARSSQPSTLDMMQSPAFRQAVERVASWKCMQAVRAGKLRMVTEDPNPHTRFIPRMDMIDDSSSQTVSAVFELPGIKTSDIALHIRDGNLIVMGERRSPYPSNAIRPSRAQLPHNPLTAADAIAAGEMDTGTDTGAPTTAIRLPVHELRFGSFHRSIRVPEGIKESQITAGLQDGMLTVTWPRSPTSRTSSSGDTMTPPTSITTTAATSQ</sequence>
<accession>A0A5C3LEF5</accession>
<protein>
    <submittedName>
        <fullName evidence="6">HSP20-like chaperone</fullName>
    </submittedName>
</protein>
<dbReference type="Proteomes" id="UP000308652">
    <property type="component" value="Unassembled WGS sequence"/>
</dbReference>
<reference evidence="6 7" key="1">
    <citation type="journal article" date="2019" name="Nat. Ecol. Evol.">
        <title>Megaphylogeny resolves global patterns of mushroom evolution.</title>
        <authorList>
            <person name="Varga T."/>
            <person name="Krizsan K."/>
            <person name="Foldi C."/>
            <person name="Dima B."/>
            <person name="Sanchez-Garcia M."/>
            <person name="Sanchez-Ramirez S."/>
            <person name="Szollosi G.J."/>
            <person name="Szarkandi J.G."/>
            <person name="Papp V."/>
            <person name="Albert L."/>
            <person name="Andreopoulos W."/>
            <person name="Angelini C."/>
            <person name="Antonin V."/>
            <person name="Barry K.W."/>
            <person name="Bougher N.L."/>
            <person name="Buchanan P."/>
            <person name="Buyck B."/>
            <person name="Bense V."/>
            <person name="Catcheside P."/>
            <person name="Chovatia M."/>
            <person name="Cooper J."/>
            <person name="Damon W."/>
            <person name="Desjardin D."/>
            <person name="Finy P."/>
            <person name="Geml J."/>
            <person name="Haridas S."/>
            <person name="Hughes K."/>
            <person name="Justo A."/>
            <person name="Karasinski D."/>
            <person name="Kautmanova I."/>
            <person name="Kiss B."/>
            <person name="Kocsube S."/>
            <person name="Kotiranta H."/>
            <person name="LaButti K.M."/>
            <person name="Lechner B.E."/>
            <person name="Liimatainen K."/>
            <person name="Lipzen A."/>
            <person name="Lukacs Z."/>
            <person name="Mihaltcheva S."/>
            <person name="Morgado L.N."/>
            <person name="Niskanen T."/>
            <person name="Noordeloos M.E."/>
            <person name="Ohm R.A."/>
            <person name="Ortiz-Santana B."/>
            <person name="Ovrebo C."/>
            <person name="Racz N."/>
            <person name="Riley R."/>
            <person name="Savchenko A."/>
            <person name="Shiryaev A."/>
            <person name="Soop K."/>
            <person name="Spirin V."/>
            <person name="Szebenyi C."/>
            <person name="Tomsovsky M."/>
            <person name="Tulloss R.E."/>
            <person name="Uehling J."/>
            <person name="Grigoriev I.V."/>
            <person name="Vagvolgyi C."/>
            <person name="Papp T."/>
            <person name="Martin F.M."/>
            <person name="Miettinen O."/>
            <person name="Hibbett D.S."/>
            <person name="Nagy L.G."/>
        </authorList>
    </citation>
    <scope>NUCLEOTIDE SEQUENCE [LARGE SCALE GENOMIC DNA]</scope>
    <source>
        <strain evidence="6 7">CBS 166.37</strain>
    </source>
</reference>
<comment type="similarity">
    <text evidence="2 3">Belongs to the small heat shock protein (HSP20) family.</text>
</comment>
<dbReference type="CDD" id="cd06464">
    <property type="entry name" value="ACD_sHsps-like"/>
    <property type="match status" value="1"/>
</dbReference>
<dbReference type="InterPro" id="IPR008978">
    <property type="entry name" value="HSP20-like_chaperone"/>
</dbReference>
<dbReference type="InterPro" id="IPR031107">
    <property type="entry name" value="Small_HSP"/>
</dbReference>
<evidence type="ECO:0000256" key="4">
    <source>
        <dbReference type="SAM" id="MobiDB-lite"/>
    </source>
</evidence>
<feature type="compositionally biased region" description="Low complexity" evidence="4">
    <location>
        <begin position="189"/>
        <end position="217"/>
    </location>
</feature>
<keyword evidence="1" id="KW-0346">Stress response</keyword>
<evidence type="ECO:0000256" key="2">
    <source>
        <dbReference type="PROSITE-ProRule" id="PRU00285"/>
    </source>
</evidence>
<evidence type="ECO:0000256" key="1">
    <source>
        <dbReference type="ARBA" id="ARBA00023016"/>
    </source>
</evidence>
<dbReference type="OrthoDB" id="1431247at2759"/>
<feature type="domain" description="SHSP" evidence="5">
    <location>
        <begin position="54"/>
        <end position="210"/>
    </location>
</feature>
<dbReference type="EMBL" id="ML213742">
    <property type="protein sequence ID" value="TFK31499.1"/>
    <property type="molecule type" value="Genomic_DNA"/>
</dbReference>
<feature type="compositionally biased region" description="Polar residues" evidence="4">
    <location>
        <begin position="9"/>
        <end position="19"/>
    </location>
</feature>
<organism evidence="6 7">
    <name type="scientific">Crucibulum laeve</name>
    <dbReference type="NCBI Taxonomy" id="68775"/>
    <lineage>
        <taxon>Eukaryota</taxon>
        <taxon>Fungi</taxon>
        <taxon>Dikarya</taxon>
        <taxon>Basidiomycota</taxon>
        <taxon>Agaricomycotina</taxon>
        <taxon>Agaricomycetes</taxon>
        <taxon>Agaricomycetidae</taxon>
        <taxon>Agaricales</taxon>
        <taxon>Agaricineae</taxon>
        <taxon>Nidulariaceae</taxon>
        <taxon>Crucibulum</taxon>
    </lineage>
</organism>
<evidence type="ECO:0000313" key="6">
    <source>
        <dbReference type="EMBL" id="TFK31499.1"/>
    </source>
</evidence>
<dbReference type="SUPFAM" id="SSF49764">
    <property type="entry name" value="HSP20-like chaperones"/>
    <property type="match status" value="1"/>
</dbReference>
<feature type="region of interest" description="Disordered" evidence="4">
    <location>
        <begin position="1"/>
        <end position="20"/>
    </location>
</feature>
<dbReference type="STRING" id="68775.A0A5C3LEF5"/>
<evidence type="ECO:0000259" key="5">
    <source>
        <dbReference type="PROSITE" id="PS01031"/>
    </source>
</evidence>
<dbReference type="PROSITE" id="PS01031">
    <property type="entry name" value="SHSP"/>
    <property type="match status" value="1"/>
</dbReference>